<evidence type="ECO:0000256" key="2">
    <source>
        <dbReference type="ARBA" id="ARBA00007776"/>
    </source>
</evidence>
<dbReference type="GO" id="GO:0005886">
    <property type="term" value="C:plasma membrane"/>
    <property type="evidence" value="ECO:0007669"/>
    <property type="project" value="UniProtKB-SubCell"/>
</dbReference>
<dbReference type="RefSeq" id="WP_076401659.1">
    <property type="nucleotide sequence ID" value="NZ_FTOA01000007.1"/>
</dbReference>
<evidence type="ECO:0000256" key="3">
    <source>
        <dbReference type="ARBA" id="ARBA00022475"/>
    </source>
</evidence>
<keyword evidence="6 8" id="KW-1133">Transmembrane helix</keyword>
<dbReference type="Proteomes" id="UP000185678">
    <property type="component" value="Unassembled WGS sequence"/>
</dbReference>
<proteinExistence type="inferred from homology"/>
<protein>
    <submittedName>
        <fullName evidence="9">Rod shape-determining protein MreD</fullName>
    </submittedName>
</protein>
<evidence type="ECO:0000313" key="9">
    <source>
        <dbReference type="EMBL" id="SIT11247.1"/>
    </source>
</evidence>
<evidence type="ECO:0000313" key="10">
    <source>
        <dbReference type="Proteomes" id="UP000185678"/>
    </source>
</evidence>
<keyword evidence="5" id="KW-0133">Cell shape</keyword>
<feature type="transmembrane region" description="Helical" evidence="8">
    <location>
        <begin position="75"/>
        <end position="96"/>
    </location>
</feature>
<name>A0A1N7PLA7_9PROT</name>
<feature type="transmembrane region" description="Helical" evidence="8">
    <location>
        <begin position="12"/>
        <end position="31"/>
    </location>
</feature>
<keyword evidence="7 8" id="KW-0472">Membrane</keyword>
<dbReference type="OrthoDB" id="7161178at2"/>
<comment type="subcellular location">
    <subcellularLocation>
        <location evidence="1">Cell membrane</location>
        <topology evidence="1">Multi-pass membrane protein</topology>
    </subcellularLocation>
</comment>
<evidence type="ECO:0000256" key="1">
    <source>
        <dbReference type="ARBA" id="ARBA00004651"/>
    </source>
</evidence>
<keyword evidence="4 8" id="KW-0812">Transmembrane</keyword>
<evidence type="ECO:0000256" key="4">
    <source>
        <dbReference type="ARBA" id="ARBA00022692"/>
    </source>
</evidence>
<evidence type="ECO:0000256" key="6">
    <source>
        <dbReference type="ARBA" id="ARBA00022989"/>
    </source>
</evidence>
<reference evidence="9 10" key="1">
    <citation type="submission" date="2017-01" db="EMBL/GenBank/DDBJ databases">
        <authorList>
            <person name="Mah S.A."/>
            <person name="Swanson W.J."/>
            <person name="Moy G.W."/>
            <person name="Vacquier V.D."/>
        </authorList>
    </citation>
    <scope>NUCLEOTIDE SEQUENCE [LARGE SCALE GENOMIC DNA]</scope>
    <source>
        <strain evidence="9 10">DSM 11589</strain>
    </source>
</reference>
<comment type="similarity">
    <text evidence="2">Belongs to the MreD family.</text>
</comment>
<dbReference type="AlphaFoldDB" id="A0A1N7PLA7"/>
<gene>
    <name evidence="9" type="ORF">SAMN05421779_10749</name>
</gene>
<feature type="transmembrane region" description="Helical" evidence="8">
    <location>
        <begin position="141"/>
        <end position="161"/>
    </location>
</feature>
<evidence type="ECO:0000256" key="7">
    <source>
        <dbReference type="ARBA" id="ARBA00023136"/>
    </source>
</evidence>
<sequence>MRPTFWQRLDTFARHQVPMVTTLLLVLVAIIPSHVPGLVRIGPMLSLIAVYYWAAHRPDLMGYGVVFAVGLLEDTISGAPLGIGSLVLLLVHAGVVHQYKFFNGKSFTVTWGAFVLVAGGASLLRWLSISAVNGALVSPEAPFYAYLMTVAMYPVIGWLLVRLHIALLRDV</sequence>
<dbReference type="NCBIfam" id="TIGR03426">
    <property type="entry name" value="shape_MreD"/>
    <property type="match status" value="1"/>
</dbReference>
<feature type="transmembrane region" description="Helical" evidence="8">
    <location>
        <begin position="108"/>
        <end position="129"/>
    </location>
</feature>
<dbReference type="EMBL" id="FTOA01000007">
    <property type="protein sequence ID" value="SIT11247.1"/>
    <property type="molecule type" value="Genomic_DNA"/>
</dbReference>
<dbReference type="Pfam" id="PF04093">
    <property type="entry name" value="MreD"/>
    <property type="match status" value="1"/>
</dbReference>
<evidence type="ECO:0000256" key="8">
    <source>
        <dbReference type="SAM" id="Phobius"/>
    </source>
</evidence>
<dbReference type="InterPro" id="IPR007227">
    <property type="entry name" value="Cell_shape_determining_MreD"/>
</dbReference>
<dbReference type="STRING" id="80876.SAMN05421779_10749"/>
<evidence type="ECO:0000256" key="5">
    <source>
        <dbReference type="ARBA" id="ARBA00022960"/>
    </source>
</evidence>
<dbReference type="GO" id="GO:0008360">
    <property type="term" value="P:regulation of cell shape"/>
    <property type="evidence" value="ECO:0007669"/>
    <property type="project" value="UniProtKB-KW"/>
</dbReference>
<organism evidence="9 10">
    <name type="scientific">Insolitispirillum peregrinum</name>
    <dbReference type="NCBI Taxonomy" id="80876"/>
    <lineage>
        <taxon>Bacteria</taxon>
        <taxon>Pseudomonadati</taxon>
        <taxon>Pseudomonadota</taxon>
        <taxon>Alphaproteobacteria</taxon>
        <taxon>Rhodospirillales</taxon>
        <taxon>Novispirillaceae</taxon>
        <taxon>Insolitispirillum</taxon>
    </lineage>
</organism>
<keyword evidence="10" id="KW-1185">Reference proteome</keyword>
<keyword evidence="3" id="KW-1003">Cell membrane</keyword>
<accession>A0A1N7PLA7</accession>